<dbReference type="SUPFAM" id="SSF53448">
    <property type="entry name" value="Nucleotide-diphospho-sugar transferases"/>
    <property type="match status" value="1"/>
</dbReference>
<dbReference type="Gene3D" id="3.90.550.10">
    <property type="entry name" value="Spore Coat Polysaccharide Biosynthesis Protein SpsA, Chain A"/>
    <property type="match status" value="1"/>
</dbReference>
<feature type="domain" description="MobA-like NTP transferase" evidence="3">
    <location>
        <begin position="112"/>
        <end position="183"/>
    </location>
</feature>
<dbReference type="InterPro" id="IPR029044">
    <property type="entry name" value="Nucleotide-diphossugar_trans"/>
</dbReference>
<reference evidence="4" key="2">
    <citation type="submission" date="2023-05" db="EMBL/GenBank/DDBJ databases">
        <authorList>
            <consortium name="Lawrence Berkeley National Laboratory"/>
            <person name="Steindorff A."/>
            <person name="Hensen N."/>
            <person name="Bonometti L."/>
            <person name="Westerberg I."/>
            <person name="Brannstrom I.O."/>
            <person name="Guillou S."/>
            <person name="Cros-Aarteil S."/>
            <person name="Calhoun S."/>
            <person name="Haridas S."/>
            <person name="Kuo A."/>
            <person name="Mondo S."/>
            <person name="Pangilinan J."/>
            <person name="Riley R."/>
            <person name="Labutti K."/>
            <person name="Andreopoulos B."/>
            <person name="Lipzen A."/>
            <person name="Chen C."/>
            <person name="Yanf M."/>
            <person name="Daum C."/>
            <person name="Ng V."/>
            <person name="Clum A."/>
            <person name="Ohm R."/>
            <person name="Martin F."/>
            <person name="Silar P."/>
            <person name="Natvig D."/>
            <person name="Lalanne C."/>
            <person name="Gautier V."/>
            <person name="Ament-Velasquez S.L."/>
            <person name="Kruys A."/>
            <person name="Hutchinson M.I."/>
            <person name="Powell A.J."/>
            <person name="Barry K."/>
            <person name="Miller A.N."/>
            <person name="Grigoriev I.V."/>
            <person name="Debuchy R."/>
            <person name="Gladieux P."/>
            <person name="Thoren M.H."/>
            <person name="Johannesson H."/>
        </authorList>
    </citation>
    <scope>NUCLEOTIDE SEQUENCE</scope>
    <source>
        <strain evidence="4">CBS 731.68</strain>
    </source>
</reference>
<dbReference type="PANTHER" id="PTHR19136">
    <property type="entry name" value="MOLYBDENUM COFACTOR GUANYLYLTRANSFERASE"/>
    <property type="match status" value="1"/>
</dbReference>
<feature type="non-terminal residue" evidence="4">
    <location>
        <position position="1"/>
    </location>
</feature>
<accession>A0AAN6TXP2</accession>
<proteinExistence type="predicted"/>
<feature type="compositionally biased region" description="Polar residues" evidence="2">
    <location>
        <begin position="78"/>
        <end position="93"/>
    </location>
</feature>
<dbReference type="Pfam" id="PF12804">
    <property type="entry name" value="NTP_transf_3"/>
    <property type="match status" value="2"/>
</dbReference>
<dbReference type="EMBL" id="MU853232">
    <property type="protein sequence ID" value="KAK4122021.1"/>
    <property type="molecule type" value="Genomic_DNA"/>
</dbReference>
<dbReference type="GeneID" id="87824748"/>
<name>A0AAN6TXP2_9PEZI</name>
<evidence type="ECO:0000313" key="4">
    <source>
        <dbReference type="EMBL" id="KAK4122021.1"/>
    </source>
</evidence>
<keyword evidence="5" id="KW-1185">Reference proteome</keyword>
<dbReference type="GO" id="GO:0016779">
    <property type="term" value="F:nucleotidyltransferase activity"/>
    <property type="evidence" value="ECO:0007669"/>
    <property type="project" value="UniProtKB-ARBA"/>
</dbReference>
<sequence>PLILAGGRSTRMQSPKHLLPMPDGRPLYQHQLDLLAAACPNAPAIYISLAQDSILDDFLRSLPVANNTAATATTTNTSAPLGQSSQPPTSLPASSPPRDSGAKPQVLILRDLPANPSPSRSAGPATGLLTAHCFFPSTTWFTIPCDHPFLTPSLLQHLCEQYQPPVTCFRNGDGFLEPLVAVWGPQALARM</sequence>
<comment type="caution">
    <text evidence="4">The sequence shown here is derived from an EMBL/GenBank/DDBJ whole genome shotgun (WGS) entry which is preliminary data.</text>
</comment>
<organism evidence="4 5">
    <name type="scientific">Parathielavia appendiculata</name>
    <dbReference type="NCBI Taxonomy" id="2587402"/>
    <lineage>
        <taxon>Eukaryota</taxon>
        <taxon>Fungi</taxon>
        <taxon>Dikarya</taxon>
        <taxon>Ascomycota</taxon>
        <taxon>Pezizomycotina</taxon>
        <taxon>Sordariomycetes</taxon>
        <taxon>Sordariomycetidae</taxon>
        <taxon>Sordariales</taxon>
        <taxon>Chaetomiaceae</taxon>
        <taxon>Parathielavia</taxon>
    </lineage>
</organism>
<dbReference type="InterPro" id="IPR025877">
    <property type="entry name" value="MobA-like_NTP_Trfase"/>
</dbReference>
<protein>
    <recommendedName>
        <fullName evidence="3">MobA-like NTP transferase domain-containing protein</fullName>
    </recommendedName>
</protein>
<feature type="region of interest" description="Disordered" evidence="2">
    <location>
        <begin position="73"/>
        <end position="103"/>
    </location>
</feature>
<reference evidence="4" key="1">
    <citation type="journal article" date="2023" name="Mol. Phylogenet. Evol.">
        <title>Genome-scale phylogeny and comparative genomics of the fungal order Sordariales.</title>
        <authorList>
            <person name="Hensen N."/>
            <person name="Bonometti L."/>
            <person name="Westerberg I."/>
            <person name="Brannstrom I.O."/>
            <person name="Guillou S."/>
            <person name="Cros-Aarteil S."/>
            <person name="Calhoun S."/>
            <person name="Haridas S."/>
            <person name="Kuo A."/>
            <person name="Mondo S."/>
            <person name="Pangilinan J."/>
            <person name="Riley R."/>
            <person name="LaButti K."/>
            <person name="Andreopoulos B."/>
            <person name="Lipzen A."/>
            <person name="Chen C."/>
            <person name="Yan M."/>
            <person name="Daum C."/>
            <person name="Ng V."/>
            <person name="Clum A."/>
            <person name="Steindorff A."/>
            <person name="Ohm R.A."/>
            <person name="Martin F."/>
            <person name="Silar P."/>
            <person name="Natvig D.O."/>
            <person name="Lalanne C."/>
            <person name="Gautier V."/>
            <person name="Ament-Velasquez S.L."/>
            <person name="Kruys A."/>
            <person name="Hutchinson M.I."/>
            <person name="Powell A.J."/>
            <person name="Barry K."/>
            <person name="Miller A.N."/>
            <person name="Grigoriev I.V."/>
            <person name="Debuchy R."/>
            <person name="Gladieux P."/>
            <person name="Hiltunen Thoren M."/>
            <person name="Johannesson H."/>
        </authorList>
    </citation>
    <scope>NUCLEOTIDE SEQUENCE</scope>
    <source>
        <strain evidence="4">CBS 731.68</strain>
    </source>
</reference>
<evidence type="ECO:0000256" key="1">
    <source>
        <dbReference type="ARBA" id="ARBA00022679"/>
    </source>
</evidence>
<evidence type="ECO:0000313" key="5">
    <source>
        <dbReference type="Proteomes" id="UP001302602"/>
    </source>
</evidence>
<feature type="non-terminal residue" evidence="4">
    <location>
        <position position="191"/>
    </location>
</feature>
<gene>
    <name evidence="4" type="ORF">N657DRAFT_560307</name>
</gene>
<dbReference type="PANTHER" id="PTHR19136:SF81">
    <property type="entry name" value="MOLYBDENUM COFACTOR GUANYLYLTRANSFERASE"/>
    <property type="match status" value="1"/>
</dbReference>
<dbReference type="AlphaFoldDB" id="A0AAN6TXP2"/>
<evidence type="ECO:0000259" key="3">
    <source>
        <dbReference type="Pfam" id="PF12804"/>
    </source>
</evidence>
<feature type="domain" description="MobA-like NTP transferase" evidence="3">
    <location>
        <begin position="2"/>
        <end position="58"/>
    </location>
</feature>
<keyword evidence="1" id="KW-0808">Transferase</keyword>
<dbReference type="Proteomes" id="UP001302602">
    <property type="component" value="Unassembled WGS sequence"/>
</dbReference>
<dbReference type="RefSeq" id="XP_062645792.1">
    <property type="nucleotide sequence ID" value="XM_062787978.1"/>
</dbReference>
<evidence type="ECO:0000256" key="2">
    <source>
        <dbReference type="SAM" id="MobiDB-lite"/>
    </source>
</evidence>